<feature type="compositionally biased region" description="Acidic residues" evidence="3">
    <location>
        <begin position="163"/>
        <end position="172"/>
    </location>
</feature>
<evidence type="ECO:0000256" key="1">
    <source>
        <dbReference type="ARBA" id="ARBA00005536"/>
    </source>
</evidence>
<evidence type="ECO:0000313" key="5">
    <source>
        <dbReference type="Proteomes" id="UP001327560"/>
    </source>
</evidence>
<dbReference type="InterPro" id="IPR005061">
    <property type="entry name" value="Ist1"/>
</dbReference>
<keyword evidence="5" id="KW-1185">Reference proteome</keyword>
<accession>A0AAQ3Q342</accession>
<dbReference type="PANTHER" id="PTHR12161">
    <property type="entry name" value="IST1 FAMILY MEMBER"/>
    <property type="match status" value="1"/>
</dbReference>
<feature type="compositionally biased region" description="Low complexity" evidence="3">
    <location>
        <begin position="302"/>
        <end position="313"/>
    </location>
</feature>
<protein>
    <submittedName>
        <fullName evidence="4">ENHANCER OF AG-4 protein 2-like</fullName>
    </submittedName>
</protein>
<dbReference type="PANTHER" id="PTHR12161:SF5">
    <property type="entry name" value="IST1 HOMOLOG"/>
    <property type="match status" value="1"/>
</dbReference>
<dbReference type="Pfam" id="PF03398">
    <property type="entry name" value="Ist1"/>
    <property type="match status" value="1"/>
</dbReference>
<feature type="compositionally biased region" description="Polar residues" evidence="3">
    <location>
        <begin position="188"/>
        <end position="201"/>
    </location>
</feature>
<dbReference type="EMBL" id="CP136890">
    <property type="protein sequence ID" value="WOK94222.1"/>
    <property type="molecule type" value="Genomic_DNA"/>
</dbReference>
<sequence>MLYHYELKIYHFRGLSFLLQHFFRECPIDLKEAISSICFAAPRCADLPELQQVQMFFAAKYGKEFVTAATELLPDCGVNRQIIELLSIRAPKVETKLKLLKEIAEEHEIDWDPSATETEFLKPHEDLLNGPSHFTNGSTLPLPPQKHDALSSDHMDQSHVEPDSDADSDSLDLPEVPKDSVRPPLDVSSASGNVTNLPFSTQDLGVNDLEANKSTPNEDLPHISYMDPSIASTDNHPLVENKQFLPFVSPPSFPSFPVSAKKNELAPQSIPSVSEYLNPSHASASPPPSSTTVTFPKEIEPDLSPSSLSSFPENLDKNELASSAKHSEQVSSTSLPASKNELAASISWTKSEIHADLQDVLAAAQSAAETAERAAQAARAAANLAHVRISELVTKKSMKASESCGNELPEEGLEQPNNSAKPVFHPQHSFSSTDNVTAYGQECKSESPTIASHVPQRLSSLEDDPYFSYPNLFTSKDSSLKSPTVHDSSDKTSD</sequence>
<feature type="region of interest" description="Disordered" evidence="3">
    <location>
        <begin position="472"/>
        <end position="494"/>
    </location>
</feature>
<proteinExistence type="inferred from homology"/>
<comment type="similarity">
    <text evidence="1">Belongs to the IST1 family.</text>
</comment>
<evidence type="ECO:0000313" key="4">
    <source>
        <dbReference type="EMBL" id="WOK94222.1"/>
    </source>
</evidence>
<organism evidence="4 5">
    <name type="scientific">Canna indica</name>
    <name type="common">Indian-shot</name>
    <dbReference type="NCBI Taxonomy" id="4628"/>
    <lineage>
        <taxon>Eukaryota</taxon>
        <taxon>Viridiplantae</taxon>
        <taxon>Streptophyta</taxon>
        <taxon>Embryophyta</taxon>
        <taxon>Tracheophyta</taxon>
        <taxon>Spermatophyta</taxon>
        <taxon>Magnoliopsida</taxon>
        <taxon>Liliopsida</taxon>
        <taxon>Zingiberales</taxon>
        <taxon>Cannaceae</taxon>
        <taxon>Canna</taxon>
    </lineage>
</organism>
<feature type="region of interest" description="Disordered" evidence="3">
    <location>
        <begin position="396"/>
        <end position="457"/>
    </location>
</feature>
<feature type="region of interest" description="Disordered" evidence="3">
    <location>
        <begin position="125"/>
        <end position="201"/>
    </location>
</feature>
<gene>
    <name evidence="4" type="ORF">Cni_G02924</name>
</gene>
<dbReference type="AlphaFoldDB" id="A0AAQ3Q342"/>
<name>A0AAQ3Q342_9LILI</name>
<dbReference type="Gene3D" id="1.20.1260.60">
    <property type="entry name" value="Vacuolar protein sorting-associated protein Ist1"/>
    <property type="match status" value="1"/>
</dbReference>
<feature type="coiled-coil region" evidence="2">
    <location>
        <begin position="354"/>
        <end position="381"/>
    </location>
</feature>
<dbReference type="Proteomes" id="UP001327560">
    <property type="component" value="Chromosome 1"/>
</dbReference>
<feature type="compositionally biased region" description="Basic and acidic residues" evidence="3">
    <location>
        <begin position="145"/>
        <end position="162"/>
    </location>
</feature>
<dbReference type="InterPro" id="IPR042277">
    <property type="entry name" value="IST1-like"/>
</dbReference>
<keyword evidence="2" id="KW-0175">Coiled coil</keyword>
<reference evidence="4 5" key="1">
    <citation type="submission" date="2023-10" db="EMBL/GenBank/DDBJ databases">
        <title>Chromosome-scale genome assembly provides insights into flower coloration mechanisms of Canna indica.</title>
        <authorList>
            <person name="Li C."/>
        </authorList>
    </citation>
    <scope>NUCLEOTIDE SEQUENCE [LARGE SCALE GENOMIC DNA]</scope>
    <source>
        <tissue evidence="4">Flower</tissue>
    </source>
</reference>
<dbReference type="GO" id="GO:0015031">
    <property type="term" value="P:protein transport"/>
    <property type="evidence" value="ECO:0007669"/>
    <property type="project" value="InterPro"/>
</dbReference>
<evidence type="ECO:0000256" key="2">
    <source>
        <dbReference type="SAM" id="Coils"/>
    </source>
</evidence>
<feature type="compositionally biased region" description="Polar residues" evidence="3">
    <location>
        <begin position="428"/>
        <end position="438"/>
    </location>
</feature>
<feature type="compositionally biased region" description="Polar residues" evidence="3">
    <location>
        <begin position="472"/>
        <end position="486"/>
    </location>
</feature>
<feature type="region of interest" description="Disordered" evidence="3">
    <location>
        <begin position="274"/>
        <end position="338"/>
    </location>
</feature>
<evidence type="ECO:0000256" key="3">
    <source>
        <dbReference type="SAM" id="MobiDB-lite"/>
    </source>
</evidence>